<dbReference type="InterPro" id="IPR002105">
    <property type="entry name" value="Dockerin_1_rpt"/>
</dbReference>
<evidence type="ECO:0000313" key="4">
    <source>
        <dbReference type="Proteomes" id="UP000006919"/>
    </source>
</evidence>
<proteinExistence type="predicted"/>
<dbReference type="KEGG" id="ral:Rumal_3556"/>
<keyword evidence="3" id="KW-0614">Plasmid</keyword>
<dbReference type="eggNOG" id="COG0791">
    <property type="taxonomic scope" value="Bacteria"/>
</dbReference>
<feature type="signal peptide" evidence="1">
    <location>
        <begin position="1"/>
        <end position="25"/>
    </location>
</feature>
<dbReference type="InterPro" id="IPR016134">
    <property type="entry name" value="Dockerin_dom"/>
</dbReference>
<dbReference type="Pfam" id="PF00404">
    <property type="entry name" value="Dockerin_1"/>
    <property type="match status" value="1"/>
</dbReference>
<dbReference type="InterPro" id="IPR036439">
    <property type="entry name" value="Dockerin_dom_sf"/>
</dbReference>
<evidence type="ECO:0000313" key="3">
    <source>
        <dbReference type="EMBL" id="ADU23998.1"/>
    </source>
</evidence>
<dbReference type="Gene3D" id="1.10.1330.10">
    <property type="entry name" value="Dockerin domain"/>
    <property type="match status" value="1"/>
</dbReference>
<name>E6UK02_RUMA7</name>
<dbReference type="PROSITE" id="PS00018">
    <property type="entry name" value="EF_HAND_1"/>
    <property type="match status" value="2"/>
</dbReference>
<dbReference type="GO" id="GO:0000272">
    <property type="term" value="P:polysaccharide catabolic process"/>
    <property type="evidence" value="ECO:0007669"/>
    <property type="project" value="InterPro"/>
</dbReference>
<sequence length="370" mass="41042" precursor="true">MNKFGKIVSSLTALMILGSTFTVNAGAETFYTKGDINNSGTVNITDIIKIASHIKSKKMLSEERNDILVPYTTLWAADVNRDGKLNITDITTIAAQIKNVKSISSSTNAFKNVRKLTTPTETDIIARALRLTEANLKYYSPNEPRKYDFTKGNDKAEKIILKEGIDCSGIINYALGTLGIETEGLRGSSNTNAAQFGYTPAATGDWLNKYNVIKPVKNAYWIVDGTKKPMKVLKNGVSTSKQKYYQYGKNNDIIPVGSIVVAFAEDNKGNRMANADHMWLYLGEYNNANEVRKYIASLTDKAPGDIMTRIGSQKIGYNSNNSDNDGKHWRLESTGTWHGFDNFTGPQINNDLCNNTKTQYLIYVFAPPTF</sequence>
<dbReference type="HOGENOM" id="CLU_747794_0_0_9"/>
<keyword evidence="1" id="KW-0732">Signal</keyword>
<dbReference type="eggNOG" id="COG4990">
    <property type="taxonomic scope" value="Bacteria"/>
</dbReference>
<dbReference type="PROSITE" id="PS51766">
    <property type="entry name" value="DOCKERIN"/>
    <property type="match status" value="1"/>
</dbReference>
<reference evidence="4" key="1">
    <citation type="journal article" date="2011" name="J. Bacteriol.">
        <title>Complete genome of the cellulolytic ruminal bacterium Ruminococcus albus 7.</title>
        <authorList>
            <person name="Suen G."/>
            <person name="Stevenson D.M."/>
            <person name="Bruce D.C."/>
            <person name="Chertkov O."/>
            <person name="Copeland A."/>
            <person name="Cheng J.F."/>
            <person name="Detter C."/>
            <person name="Detter J.C."/>
            <person name="Goodwin L.A."/>
            <person name="Han C.S."/>
            <person name="Hauser L.J."/>
            <person name="Ivanova N.N."/>
            <person name="Kyrpides N.C."/>
            <person name="Land M.L."/>
            <person name="Lapidus A."/>
            <person name="Lucas S."/>
            <person name="Ovchinnikova G."/>
            <person name="Pitluck S."/>
            <person name="Tapia R."/>
            <person name="Woyke T."/>
            <person name="Boyum J."/>
            <person name="Mead D."/>
            <person name="Weimer P.J."/>
        </authorList>
    </citation>
    <scope>NUCLEOTIDE SEQUENCE [LARGE SCALE GENOMIC DNA]</scope>
    <source>
        <strain evidence="4">ATCC 27210 / DSM 20455 / JCM 14654 / NCDO 2250 / 7</strain>
        <plasmid evidence="4">pRUMAL01</plasmid>
    </source>
</reference>
<dbReference type="Proteomes" id="UP000006919">
    <property type="component" value="Plasmid pRUMAL01"/>
</dbReference>
<feature type="domain" description="Dockerin" evidence="2">
    <location>
        <begin position="29"/>
        <end position="105"/>
    </location>
</feature>
<evidence type="ECO:0000256" key="1">
    <source>
        <dbReference type="SAM" id="SignalP"/>
    </source>
</evidence>
<dbReference type="InterPro" id="IPR018247">
    <property type="entry name" value="EF_Hand_1_Ca_BS"/>
</dbReference>
<dbReference type="CDD" id="cd14256">
    <property type="entry name" value="Dockerin_I"/>
    <property type="match status" value="1"/>
</dbReference>
<accession>E6UK02</accession>
<dbReference type="AlphaFoldDB" id="E6UK02"/>
<dbReference type="GO" id="GO:0004553">
    <property type="term" value="F:hydrolase activity, hydrolyzing O-glycosyl compounds"/>
    <property type="evidence" value="ECO:0007669"/>
    <property type="project" value="InterPro"/>
</dbReference>
<organism evidence="3 4">
    <name type="scientific">Ruminococcus albus (strain ATCC 27210 / DSM 20455 / JCM 14654 / NCDO 2250 / 7)</name>
    <dbReference type="NCBI Taxonomy" id="697329"/>
    <lineage>
        <taxon>Bacteria</taxon>
        <taxon>Bacillati</taxon>
        <taxon>Bacillota</taxon>
        <taxon>Clostridia</taxon>
        <taxon>Eubacteriales</taxon>
        <taxon>Oscillospiraceae</taxon>
        <taxon>Ruminococcus</taxon>
    </lineage>
</organism>
<geneLocation type="plasmid" evidence="3 4">
    <name>pRUMAL01</name>
</geneLocation>
<dbReference type="EMBL" id="CP002404">
    <property type="protein sequence ID" value="ADU23998.1"/>
    <property type="molecule type" value="Genomic_DNA"/>
</dbReference>
<protein>
    <recommendedName>
        <fullName evidence="2">Dockerin domain-containing protein</fullName>
    </recommendedName>
</protein>
<evidence type="ECO:0000259" key="2">
    <source>
        <dbReference type="PROSITE" id="PS51766"/>
    </source>
</evidence>
<feature type="chain" id="PRO_5039163273" description="Dockerin domain-containing protein" evidence="1">
    <location>
        <begin position="26"/>
        <end position="370"/>
    </location>
</feature>
<dbReference type="RefSeq" id="WP_013483547.1">
    <property type="nucleotide sequence ID" value="NC_014824.1"/>
</dbReference>
<gene>
    <name evidence="3" type="ordered locus">Rumal_3556</name>
</gene>
<dbReference type="SUPFAM" id="SSF63446">
    <property type="entry name" value="Type I dockerin domain"/>
    <property type="match status" value="1"/>
</dbReference>